<comment type="caution">
    <text evidence="1">The sequence shown here is derived from an EMBL/GenBank/DDBJ whole genome shotgun (WGS) entry which is preliminary data.</text>
</comment>
<evidence type="ECO:0000313" key="2">
    <source>
        <dbReference type="Proteomes" id="UP001159428"/>
    </source>
</evidence>
<reference evidence="1 2" key="1">
    <citation type="submission" date="2022-05" db="EMBL/GenBank/DDBJ databases">
        <authorList>
            <consortium name="Genoscope - CEA"/>
            <person name="William W."/>
        </authorList>
    </citation>
    <scope>NUCLEOTIDE SEQUENCE [LARGE SCALE GENOMIC DNA]</scope>
</reference>
<gene>
    <name evidence="1" type="ORF">PMEA_00031050</name>
</gene>
<organism evidence="1 2">
    <name type="scientific">Pocillopora meandrina</name>
    <dbReference type="NCBI Taxonomy" id="46732"/>
    <lineage>
        <taxon>Eukaryota</taxon>
        <taxon>Metazoa</taxon>
        <taxon>Cnidaria</taxon>
        <taxon>Anthozoa</taxon>
        <taxon>Hexacorallia</taxon>
        <taxon>Scleractinia</taxon>
        <taxon>Astrocoeniina</taxon>
        <taxon>Pocilloporidae</taxon>
        <taxon>Pocillopora</taxon>
    </lineage>
</organism>
<dbReference type="Proteomes" id="UP001159428">
    <property type="component" value="Unassembled WGS sequence"/>
</dbReference>
<accession>A0AAU9W0L3</accession>
<dbReference type="EMBL" id="CALNXJ010000007">
    <property type="protein sequence ID" value="CAH3044244.1"/>
    <property type="molecule type" value="Genomic_DNA"/>
</dbReference>
<dbReference type="AlphaFoldDB" id="A0AAU9W0L3"/>
<name>A0AAU9W0L3_9CNID</name>
<evidence type="ECO:0000313" key="1">
    <source>
        <dbReference type="EMBL" id="CAH3044244.1"/>
    </source>
</evidence>
<protein>
    <submittedName>
        <fullName evidence="1">Uncharacterized protein</fullName>
    </submittedName>
</protein>
<keyword evidence="2" id="KW-1185">Reference proteome</keyword>
<proteinExistence type="predicted"/>
<sequence length="99" mass="10742">MATIKEQLVSRVTFSPTVTLFDTPKLDCELTTLSLTTVKELSEIIGKTASKSCCLNPLPSRLLVPHLNDVLPVICKMVNLSLETGSSFVTVIEKAVPKP</sequence>